<reference evidence="1 2" key="1">
    <citation type="journal article" date="2016" name="Front. Microbiol.">
        <title>Genomic Resource of Rice Seed Associated Bacteria.</title>
        <authorList>
            <person name="Midha S."/>
            <person name="Bansal K."/>
            <person name="Sharma S."/>
            <person name="Kumar N."/>
            <person name="Patil P.P."/>
            <person name="Chaudhry V."/>
            <person name="Patil P.B."/>
        </authorList>
    </citation>
    <scope>NUCLEOTIDE SEQUENCE [LARGE SCALE GENOMIC DNA]</scope>
    <source>
        <strain evidence="1 2">NS319</strain>
    </source>
</reference>
<accession>A0A147HTU1</accession>
<protein>
    <submittedName>
        <fullName evidence="1">Uncharacterized protein</fullName>
    </submittedName>
</protein>
<sequence>MKARPVKFVTGATEVRNDQPLKVGPQRISVRDETYWCFPAHGCAIATVTKPGTADYRDGAISLVTYADAPPGMADGMALLRTFSADDAEEFANQLLKTLAEIRAHAAEQADAALRKATGR</sequence>
<dbReference type="PATRIC" id="fig|33051.3.peg.375"/>
<gene>
    <name evidence="1" type="ORF">NS319_14815</name>
</gene>
<dbReference type="AlphaFoldDB" id="A0A147HTU1"/>
<comment type="caution">
    <text evidence="1">The sequence shown here is derived from an EMBL/GenBank/DDBJ whole genome shotgun (WGS) entry which is preliminary data.</text>
</comment>
<organism evidence="1 2">
    <name type="scientific">Sphingomonas sanguinis</name>
    <dbReference type="NCBI Taxonomy" id="33051"/>
    <lineage>
        <taxon>Bacteria</taxon>
        <taxon>Pseudomonadati</taxon>
        <taxon>Pseudomonadota</taxon>
        <taxon>Alphaproteobacteria</taxon>
        <taxon>Sphingomonadales</taxon>
        <taxon>Sphingomonadaceae</taxon>
        <taxon>Sphingomonas</taxon>
    </lineage>
</organism>
<evidence type="ECO:0000313" key="2">
    <source>
        <dbReference type="Proteomes" id="UP000072867"/>
    </source>
</evidence>
<name>A0A147HTU1_9SPHN</name>
<proteinExistence type="predicted"/>
<dbReference type="EMBL" id="LDTD01000117">
    <property type="protein sequence ID" value="KTT68254.1"/>
    <property type="molecule type" value="Genomic_DNA"/>
</dbReference>
<dbReference type="Proteomes" id="UP000072867">
    <property type="component" value="Unassembled WGS sequence"/>
</dbReference>
<dbReference type="RefSeq" id="WP_058734293.1">
    <property type="nucleotide sequence ID" value="NZ_LDTD01000117.1"/>
</dbReference>
<evidence type="ECO:0000313" key="1">
    <source>
        <dbReference type="EMBL" id="KTT68254.1"/>
    </source>
</evidence>